<reference evidence="2 3" key="1">
    <citation type="journal article" date="2014" name="Nature">
        <title>The genome of the recently domesticated crop plant sugar beet (Beta vulgaris).</title>
        <authorList>
            <person name="Dohm J.C."/>
            <person name="Minoche A.E."/>
            <person name="Holtgrawe D."/>
            <person name="Capella-Gutierrez S."/>
            <person name="Zakrzewski F."/>
            <person name="Tafer H."/>
            <person name="Rupp O."/>
            <person name="Sorensen T.R."/>
            <person name="Stracke R."/>
            <person name="Reinhardt R."/>
            <person name="Goesmann A."/>
            <person name="Kraft T."/>
            <person name="Schulz B."/>
            <person name="Stadler P.F."/>
            <person name="Schmidt T."/>
            <person name="Gabaldon T."/>
            <person name="Lehrach H."/>
            <person name="Weisshaar B."/>
            <person name="Himmelbauer H."/>
        </authorList>
    </citation>
    <scope>NUCLEOTIDE SEQUENCE [LARGE SCALE GENOMIC DNA]</scope>
    <source>
        <tissue evidence="2">Taproot</tissue>
    </source>
</reference>
<evidence type="ECO:0000313" key="2">
    <source>
        <dbReference type="EMBL" id="KMS95680.1"/>
    </source>
</evidence>
<evidence type="ECO:0000313" key="3">
    <source>
        <dbReference type="Proteomes" id="UP000035740"/>
    </source>
</evidence>
<accession>A0A0J8DXT1</accession>
<dbReference type="Gramene" id="KMS95680">
    <property type="protein sequence ID" value="KMS95680"/>
    <property type="gene ID" value="BVRB_006150"/>
</dbReference>
<gene>
    <name evidence="2" type="ORF">BVRB_006150</name>
</gene>
<sequence length="36" mass="4102">MLLRRHEQHPDSHGLEDGMTLKEAKTVLSLEISNSK</sequence>
<dbReference type="EMBL" id="KQ090445">
    <property type="protein sequence ID" value="KMS95680.1"/>
    <property type="molecule type" value="Genomic_DNA"/>
</dbReference>
<organism evidence="2 3">
    <name type="scientific">Beta vulgaris subsp. vulgaris</name>
    <name type="common">Beet</name>
    <dbReference type="NCBI Taxonomy" id="3555"/>
    <lineage>
        <taxon>Eukaryota</taxon>
        <taxon>Viridiplantae</taxon>
        <taxon>Streptophyta</taxon>
        <taxon>Embryophyta</taxon>
        <taxon>Tracheophyta</taxon>
        <taxon>Spermatophyta</taxon>
        <taxon>Magnoliopsida</taxon>
        <taxon>eudicotyledons</taxon>
        <taxon>Gunneridae</taxon>
        <taxon>Pentapetalae</taxon>
        <taxon>Caryophyllales</taxon>
        <taxon>Chenopodiaceae</taxon>
        <taxon>Betoideae</taxon>
        <taxon>Beta</taxon>
    </lineage>
</organism>
<evidence type="ECO:0000256" key="1">
    <source>
        <dbReference type="SAM" id="MobiDB-lite"/>
    </source>
</evidence>
<name>A0A0J8DXT1_BETVV</name>
<proteinExistence type="predicted"/>
<protein>
    <submittedName>
        <fullName evidence="2">Uncharacterized protein</fullName>
    </submittedName>
</protein>
<dbReference type="Proteomes" id="UP000035740">
    <property type="component" value="Unassembled WGS sequence"/>
</dbReference>
<feature type="region of interest" description="Disordered" evidence="1">
    <location>
        <begin position="1"/>
        <end position="20"/>
    </location>
</feature>
<keyword evidence="3" id="KW-1185">Reference proteome</keyword>
<dbReference type="AlphaFoldDB" id="A0A0J8DXT1"/>